<dbReference type="InterPro" id="IPR029058">
    <property type="entry name" value="AB_hydrolase_fold"/>
</dbReference>
<proteinExistence type="predicted"/>
<dbReference type="RefSeq" id="WP_146884103.1">
    <property type="nucleotide sequence ID" value="NZ_BJXB01000007.1"/>
</dbReference>
<feature type="domain" description="AB hydrolase-1" evidence="1">
    <location>
        <begin position="21"/>
        <end position="135"/>
    </location>
</feature>
<comment type="caution">
    <text evidence="2">The sequence shown here is derived from an EMBL/GenBank/DDBJ whole genome shotgun (WGS) entry which is preliminary data.</text>
</comment>
<dbReference type="EMBL" id="BJXB01000007">
    <property type="protein sequence ID" value="GEM46285.1"/>
    <property type="molecule type" value="Genomic_DNA"/>
</dbReference>
<dbReference type="PRINTS" id="PR00111">
    <property type="entry name" value="ABHYDROLASE"/>
</dbReference>
<dbReference type="GO" id="GO:0016020">
    <property type="term" value="C:membrane"/>
    <property type="evidence" value="ECO:0007669"/>
    <property type="project" value="TreeGrafter"/>
</dbReference>
<protein>
    <submittedName>
        <fullName evidence="2">Haloalkane dehalogenase</fullName>
    </submittedName>
</protein>
<sequence length="286" mass="32378">MPEIQVLDSTLFYQDAGAGTPVVFLHGSPVSSHLWRNVLPQIQNARTLALDLIGMGKSGKPDLPYRFADHARYLDAWMDALQLENIILVGIDWGGALAFDWARRHSEKTRGIVFMETILKPMTWEEFPPAAKTRFEAIRTPGKGEKMIMEDLQYLETALTATVLTPLAPEDFQAYLQPFLTPPSRRPLLEWPRAMPLEGEPQDVIERIKAYNHWLKHSIDVPKLLLTFEGSPTLMVTPQLVEWCRENISHLEIQHCGPAGHLAPEDQPEAIAAAINGWMKRNSLWT</sequence>
<keyword evidence="3" id="KW-1185">Reference proteome</keyword>
<reference evidence="2 3" key="1">
    <citation type="submission" date="2019-07" db="EMBL/GenBank/DDBJ databases">
        <title>Whole genome shotgun sequence of Deinococcus cellulosilyticus NBRC 106333.</title>
        <authorList>
            <person name="Hosoyama A."/>
            <person name="Uohara A."/>
            <person name="Ohji S."/>
            <person name="Ichikawa N."/>
        </authorList>
    </citation>
    <scope>NUCLEOTIDE SEQUENCE [LARGE SCALE GENOMIC DNA]</scope>
    <source>
        <strain evidence="2 3">NBRC 106333</strain>
    </source>
</reference>
<evidence type="ECO:0000259" key="1">
    <source>
        <dbReference type="Pfam" id="PF00561"/>
    </source>
</evidence>
<evidence type="ECO:0000313" key="2">
    <source>
        <dbReference type="EMBL" id="GEM46285.1"/>
    </source>
</evidence>
<dbReference type="Pfam" id="PF00561">
    <property type="entry name" value="Abhydrolase_1"/>
    <property type="match status" value="1"/>
</dbReference>
<dbReference type="Proteomes" id="UP000321306">
    <property type="component" value="Unassembled WGS sequence"/>
</dbReference>
<dbReference type="PANTHER" id="PTHR43798">
    <property type="entry name" value="MONOACYLGLYCEROL LIPASE"/>
    <property type="match status" value="1"/>
</dbReference>
<dbReference type="AlphaFoldDB" id="A0A511N077"/>
<name>A0A511N077_DEIC1</name>
<gene>
    <name evidence="2" type="primary">dhaA</name>
    <name evidence="2" type="ORF">DC3_19200</name>
</gene>
<accession>A0A511N077</accession>
<dbReference type="OrthoDB" id="9776303at2"/>
<dbReference type="SUPFAM" id="SSF53474">
    <property type="entry name" value="alpha/beta-Hydrolases"/>
    <property type="match status" value="1"/>
</dbReference>
<dbReference type="InterPro" id="IPR000073">
    <property type="entry name" value="AB_hydrolase_1"/>
</dbReference>
<dbReference type="NCBIfam" id="NF002938">
    <property type="entry name" value="PRK03592.1"/>
    <property type="match status" value="1"/>
</dbReference>
<dbReference type="Gene3D" id="3.40.50.1820">
    <property type="entry name" value="alpha/beta hydrolase"/>
    <property type="match status" value="1"/>
</dbReference>
<dbReference type="InterPro" id="IPR050266">
    <property type="entry name" value="AB_hydrolase_sf"/>
</dbReference>
<dbReference type="PANTHER" id="PTHR43798:SF33">
    <property type="entry name" value="HYDROLASE, PUTATIVE (AFU_ORTHOLOGUE AFUA_2G14860)-RELATED"/>
    <property type="match status" value="1"/>
</dbReference>
<organism evidence="2 3">
    <name type="scientific">Deinococcus cellulosilyticus (strain DSM 18568 / NBRC 106333 / KACC 11606 / 5516J-15)</name>
    <dbReference type="NCBI Taxonomy" id="1223518"/>
    <lineage>
        <taxon>Bacteria</taxon>
        <taxon>Thermotogati</taxon>
        <taxon>Deinococcota</taxon>
        <taxon>Deinococci</taxon>
        <taxon>Deinococcales</taxon>
        <taxon>Deinococcaceae</taxon>
        <taxon>Deinococcus</taxon>
    </lineage>
</organism>
<evidence type="ECO:0000313" key="3">
    <source>
        <dbReference type="Proteomes" id="UP000321306"/>
    </source>
</evidence>